<dbReference type="PROSITE" id="PS51257">
    <property type="entry name" value="PROKAR_LIPOPROTEIN"/>
    <property type="match status" value="1"/>
</dbReference>
<dbReference type="OrthoDB" id="1956182at2"/>
<feature type="signal peptide" evidence="1">
    <location>
        <begin position="1"/>
        <end position="25"/>
    </location>
</feature>
<feature type="chain" id="PRO_5040863851" description="Lipoprotein" evidence="1">
    <location>
        <begin position="26"/>
        <end position="205"/>
    </location>
</feature>
<sequence length="205" mass="22248">MKRGFPIFKKMIISVLTFSVMLVFSACGGEAKEEGGTFLSLINDGTIQSNIEESFEESYYDKDELEQAILEQVDDYNNQAGAESITVKKVEVKDGVALAQLIYAGAQDYAAFNQALFFTGKSGEAESAGYDLNVVLSSVKDSQDTMGKADILALGDEKLLVTDISDAIKLDGKALYISDNVTVSSGGKTVRRTEDGNKIIYVVYK</sequence>
<proteinExistence type="predicted"/>
<accession>A0A9X5GQW7</accession>
<evidence type="ECO:0000313" key="3">
    <source>
        <dbReference type="Proteomes" id="UP001154420"/>
    </source>
</evidence>
<keyword evidence="3" id="KW-1185">Reference proteome</keyword>
<organism evidence="2 3">
    <name type="scientific">Parablautia muri</name>
    <dbReference type="NCBI Taxonomy" id="2320879"/>
    <lineage>
        <taxon>Bacteria</taxon>
        <taxon>Bacillati</taxon>
        <taxon>Bacillota</taxon>
        <taxon>Clostridia</taxon>
        <taxon>Lachnospirales</taxon>
        <taxon>Lachnospiraceae</taxon>
        <taxon>Parablautia</taxon>
    </lineage>
</organism>
<evidence type="ECO:0000313" key="2">
    <source>
        <dbReference type="EMBL" id="NBJ91556.1"/>
    </source>
</evidence>
<comment type="caution">
    <text evidence="2">The sequence shown here is derived from an EMBL/GenBank/DDBJ whole genome shotgun (WGS) entry which is preliminary data.</text>
</comment>
<dbReference type="AlphaFoldDB" id="A0A9X5GQW7"/>
<reference evidence="2" key="1">
    <citation type="submission" date="2018-09" db="EMBL/GenBank/DDBJ databases">
        <title>Murine metabolic-syndrome-specific gut microbial biobank.</title>
        <authorList>
            <person name="Liu C."/>
        </authorList>
    </citation>
    <scope>NUCLEOTIDE SEQUENCE</scope>
    <source>
        <strain evidence="2">D42-62</strain>
    </source>
</reference>
<dbReference type="Proteomes" id="UP001154420">
    <property type="component" value="Unassembled WGS sequence"/>
</dbReference>
<keyword evidence="1" id="KW-0732">Signal</keyword>
<protein>
    <recommendedName>
        <fullName evidence="4">Lipoprotein</fullName>
    </recommendedName>
</protein>
<dbReference type="RefSeq" id="WP_160558631.1">
    <property type="nucleotide sequence ID" value="NZ_QZDT01000002.1"/>
</dbReference>
<name>A0A9X5GQW7_9FIRM</name>
<evidence type="ECO:0000256" key="1">
    <source>
        <dbReference type="SAM" id="SignalP"/>
    </source>
</evidence>
<gene>
    <name evidence="2" type="ORF">D5281_02860</name>
</gene>
<dbReference type="EMBL" id="QZDT01000002">
    <property type="protein sequence ID" value="NBJ91556.1"/>
    <property type="molecule type" value="Genomic_DNA"/>
</dbReference>
<evidence type="ECO:0008006" key="4">
    <source>
        <dbReference type="Google" id="ProtNLM"/>
    </source>
</evidence>